<evidence type="ECO:0000313" key="8">
    <source>
        <dbReference type="Proteomes" id="UP001589758"/>
    </source>
</evidence>
<dbReference type="PANTHER" id="PTHR30290:SF10">
    <property type="entry name" value="PERIPLASMIC OLIGOPEPTIDE-BINDING PROTEIN-RELATED"/>
    <property type="match status" value="1"/>
</dbReference>
<proteinExistence type="inferred from homology"/>
<name>A0ABV6CDB4_9GAMM</name>
<dbReference type="InterPro" id="IPR000914">
    <property type="entry name" value="SBP_5_dom"/>
</dbReference>
<keyword evidence="3" id="KW-0813">Transport</keyword>
<keyword evidence="8" id="KW-1185">Reference proteome</keyword>
<dbReference type="SUPFAM" id="SSF53850">
    <property type="entry name" value="Periplasmic binding protein-like II"/>
    <property type="match status" value="1"/>
</dbReference>
<feature type="signal peptide" evidence="5">
    <location>
        <begin position="1"/>
        <end position="23"/>
    </location>
</feature>
<dbReference type="EMBL" id="JBHLXE010000111">
    <property type="protein sequence ID" value="MFC0180990.1"/>
    <property type="molecule type" value="Genomic_DNA"/>
</dbReference>
<dbReference type="CDD" id="cd08504">
    <property type="entry name" value="PBP2_OppA"/>
    <property type="match status" value="1"/>
</dbReference>
<organism evidence="7 8">
    <name type="scientific">Thorsellia kenyensis</name>
    <dbReference type="NCBI Taxonomy" id="1549888"/>
    <lineage>
        <taxon>Bacteria</taxon>
        <taxon>Pseudomonadati</taxon>
        <taxon>Pseudomonadota</taxon>
        <taxon>Gammaproteobacteria</taxon>
        <taxon>Enterobacterales</taxon>
        <taxon>Thorselliaceae</taxon>
        <taxon>Thorsellia</taxon>
    </lineage>
</organism>
<feature type="domain" description="Solute-binding protein family 5" evidence="6">
    <location>
        <begin position="79"/>
        <end position="457"/>
    </location>
</feature>
<protein>
    <submittedName>
        <fullName evidence="7">ABC transporter substrate-binding protein</fullName>
    </submittedName>
</protein>
<dbReference type="Pfam" id="PF00496">
    <property type="entry name" value="SBP_bac_5"/>
    <property type="match status" value="1"/>
</dbReference>
<comment type="caution">
    <text evidence="7">The sequence shown here is derived from an EMBL/GenBank/DDBJ whole genome shotgun (WGS) entry which is preliminary data.</text>
</comment>
<accession>A0ABV6CDB4</accession>
<sequence length="539" mass="61003">MFKKSLITLSLLSLFSALSTANAAEVPEGVTLAKEQVLVRSNGSEIQGLDPHRVEGVPERNIFNELLEGLAITDPNGNLIPAGATHWETTDNQNWTFHLRPGVKWSNGDLVTAHDYVYAWQRIITPETASPFASFLEYAHILNSSEIIKGTAKPESLGVKAVDDLTLQVTLSTPVSYFPKMLPHYALSPLHRKTIETHGDKWTSPGNFVGNGAFNLSEWVVNEKIELTRNPLYWDNNKTVLEKVIYVPTDVNVELQRYRADDLDMTLSLSIELFNKMKQELPDELHIGPRLCSYFFDINNNKAPFNDVRVRQALKLALDQKTMAEKVVGQGQLPAYSVVPRAADGITLPTPDWANKSQEERNKEAQALLAEAGFDKKKPLKFQLLYNTNDAHKRIAIAASQMWKKNLGAEVELVNQEWKTFIDSRHNGNYEVSRYGWCADYNDASSFLNIYKSDSSNNTTYYNNPKFDQLLQDAIKSTDEKQRDEIYQQAALQLDEDSPLIPIYDYVNIRMIKPHVGGVTNKEPVDSLYAKDMYIIEKK</sequence>
<evidence type="ECO:0000256" key="4">
    <source>
        <dbReference type="ARBA" id="ARBA00022729"/>
    </source>
</evidence>
<keyword evidence="4 5" id="KW-0732">Signal</keyword>
<dbReference type="RefSeq" id="WP_385878322.1">
    <property type="nucleotide sequence ID" value="NZ_JBHLXE010000111.1"/>
</dbReference>
<dbReference type="Gene3D" id="3.40.190.10">
    <property type="entry name" value="Periplasmic binding protein-like II"/>
    <property type="match status" value="1"/>
</dbReference>
<dbReference type="PANTHER" id="PTHR30290">
    <property type="entry name" value="PERIPLASMIC BINDING COMPONENT OF ABC TRANSPORTER"/>
    <property type="match status" value="1"/>
</dbReference>
<evidence type="ECO:0000256" key="5">
    <source>
        <dbReference type="SAM" id="SignalP"/>
    </source>
</evidence>
<comment type="subcellular location">
    <subcellularLocation>
        <location evidence="1">Cell envelope</location>
    </subcellularLocation>
</comment>
<evidence type="ECO:0000259" key="6">
    <source>
        <dbReference type="Pfam" id="PF00496"/>
    </source>
</evidence>
<evidence type="ECO:0000256" key="1">
    <source>
        <dbReference type="ARBA" id="ARBA00004196"/>
    </source>
</evidence>
<evidence type="ECO:0000256" key="2">
    <source>
        <dbReference type="ARBA" id="ARBA00005695"/>
    </source>
</evidence>
<dbReference type="Gene3D" id="3.90.76.10">
    <property type="entry name" value="Dipeptide-binding Protein, Domain 1"/>
    <property type="match status" value="1"/>
</dbReference>
<dbReference type="PIRSF" id="PIRSF002741">
    <property type="entry name" value="MppA"/>
    <property type="match status" value="1"/>
</dbReference>
<evidence type="ECO:0000313" key="7">
    <source>
        <dbReference type="EMBL" id="MFC0180990.1"/>
    </source>
</evidence>
<dbReference type="Gene3D" id="3.10.105.10">
    <property type="entry name" value="Dipeptide-binding Protein, Domain 3"/>
    <property type="match status" value="1"/>
</dbReference>
<dbReference type="InterPro" id="IPR030678">
    <property type="entry name" value="Peptide/Ni-bd"/>
</dbReference>
<gene>
    <name evidence="7" type="ORF">ACFFIT_12995</name>
</gene>
<evidence type="ECO:0000256" key="3">
    <source>
        <dbReference type="ARBA" id="ARBA00022448"/>
    </source>
</evidence>
<feature type="chain" id="PRO_5047380588" evidence="5">
    <location>
        <begin position="24"/>
        <end position="539"/>
    </location>
</feature>
<reference evidence="7 8" key="1">
    <citation type="submission" date="2024-09" db="EMBL/GenBank/DDBJ databases">
        <authorList>
            <person name="Sun Q."/>
            <person name="Mori K."/>
        </authorList>
    </citation>
    <scope>NUCLEOTIDE SEQUENCE [LARGE SCALE GENOMIC DNA]</scope>
    <source>
        <strain evidence="7 8">CCM 8545</strain>
    </source>
</reference>
<dbReference type="Proteomes" id="UP001589758">
    <property type="component" value="Unassembled WGS sequence"/>
</dbReference>
<comment type="similarity">
    <text evidence="2">Belongs to the bacterial solute-binding protein 5 family.</text>
</comment>
<dbReference type="InterPro" id="IPR039424">
    <property type="entry name" value="SBP_5"/>
</dbReference>